<dbReference type="Pfam" id="PF00378">
    <property type="entry name" value="ECH_1"/>
    <property type="match status" value="1"/>
</dbReference>
<dbReference type="InterPro" id="IPR001753">
    <property type="entry name" value="Enoyl-CoA_hydra/iso"/>
</dbReference>
<gene>
    <name evidence="4" type="ORF">DT065_04050</name>
</gene>
<dbReference type="PANTHER" id="PTHR11941:SF54">
    <property type="entry name" value="ENOYL-COA HYDRATASE, MITOCHONDRIAL"/>
    <property type="match status" value="1"/>
</dbReference>
<accession>A0A345BWE1</accession>
<dbReference type="AlphaFoldDB" id="A0A345BWE1"/>
<dbReference type="KEGG" id="rue:DT065_04050"/>
<dbReference type="SUPFAM" id="SSF52096">
    <property type="entry name" value="ClpP/crotonase"/>
    <property type="match status" value="1"/>
</dbReference>
<dbReference type="CDD" id="cd06558">
    <property type="entry name" value="crotonase-like"/>
    <property type="match status" value="1"/>
</dbReference>
<name>A0A345BWE1_9BACI</name>
<comment type="similarity">
    <text evidence="1 3">Belongs to the enoyl-CoA hydratase/isomerase family.</text>
</comment>
<dbReference type="PANTHER" id="PTHR11941">
    <property type="entry name" value="ENOYL-COA HYDRATASE-RELATED"/>
    <property type="match status" value="1"/>
</dbReference>
<organism evidence="4 5">
    <name type="scientific">Salicibibacter kimchii</name>
    <dbReference type="NCBI Taxonomy" id="2099786"/>
    <lineage>
        <taxon>Bacteria</taxon>
        <taxon>Bacillati</taxon>
        <taxon>Bacillota</taxon>
        <taxon>Bacilli</taxon>
        <taxon>Bacillales</taxon>
        <taxon>Bacillaceae</taxon>
        <taxon>Salicibibacter</taxon>
    </lineage>
</organism>
<dbReference type="InterPro" id="IPR029045">
    <property type="entry name" value="ClpP/crotonase-like_dom_sf"/>
</dbReference>
<reference evidence="4 5" key="1">
    <citation type="journal article" date="2018" name="J. Microbiol.">
        <title>Salicibibacter kimchii gen. nov., sp. nov., a moderately halophilic and alkalitolerant bacterium in the family Bacillaceae, isolated from kimchi.</title>
        <authorList>
            <person name="Jang J.Y."/>
            <person name="Oh Y.J."/>
            <person name="Lim S.K."/>
            <person name="Park H.K."/>
            <person name="Lee C."/>
            <person name="Kim J.Y."/>
            <person name="Lee M.A."/>
            <person name="Choi H.J."/>
        </authorList>
    </citation>
    <scope>NUCLEOTIDE SEQUENCE [LARGE SCALE GENOMIC DNA]</scope>
    <source>
        <strain evidence="4 5">NKC1-1</strain>
    </source>
</reference>
<keyword evidence="2" id="KW-0456">Lyase</keyword>
<dbReference type="Proteomes" id="UP000252100">
    <property type="component" value="Chromosome"/>
</dbReference>
<dbReference type="GO" id="GO:0006635">
    <property type="term" value="P:fatty acid beta-oxidation"/>
    <property type="evidence" value="ECO:0007669"/>
    <property type="project" value="TreeGrafter"/>
</dbReference>
<keyword evidence="5" id="KW-1185">Reference proteome</keyword>
<dbReference type="Gene3D" id="1.10.12.10">
    <property type="entry name" value="Lyase 2-enoyl-coa Hydratase, Chain A, domain 2"/>
    <property type="match status" value="1"/>
</dbReference>
<evidence type="ECO:0000256" key="3">
    <source>
        <dbReference type="RuleBase" id="RU003707"/>
    </source>
</evidence>
<dbReference type="Gene3D" id="3.90.226.10">
    <property type="entry name" value="2-enoyl-CoA Hydratase, Chain A, domain 1"/>
    <property type="match status" value="1"/>
</dbReference>
<protein>
    <submittedName>
        <fullName evidence="4">Enoyl-CoA hydratase</fullName>
    </submittedName>
</protein>
<evidence type="ECO:0000313" key="5">
    <source>
        <dbReference type="Proteomes" id="UP000252100"/>
    </source>
</evidence>
<evidence type="ECO:0000313" key="4">
    <source>
        <dbReference type="EMBL" id="AXF55272.1"/>
    </source>
</evidence>
<dbReference type="InterPro" id="IPR014748">
    <property type="entry name" value="Enoyl-CoA_hydra_C"/>
</dbReference>
<proteinExistence type="inferred from homology"/>
<dbReference type="PROSITE" id="PS00166">
    <property type="entry name" value="ENOYL_COA_HYDRATASE"/>
    <property type="match status" value="1"/>
</dbReference>
<dbReference type="RefSeq" id="WP_114371110.1">
    <property type="nucleotide sequence ID" value="NZ_CP031092.1"/>
</dbReference>
<dbReference type="InterPro" id="IPR018376">
    <property type="entry name" value="Enoyl-CoA_hyd/isom_CS"/>
</dbReference>
<dbReference type="EMBL" id="CP031092">
    <property type="protein sequence ID" value="AXF55272.1"/>
    <property type="molecule type" value="Genomic_DNA"/>
</dbReference>
<evidence type="ECO:0000256" key="1">
    <source>
        <dbReference type="ARBA" id="ARBA00005254"/>
    </source>
</evidence>
<evidence type="ECO:0000256" key="2">
    <source>
        <dbReference type="ARBA" id="ARBA00023239"/>
    </source>
</evidence>
<dbReference type="OrthoDB" id="9775794at2"/>
<sequence>MEQSIFYSKTENIATIYLNRPDKKNAVTLDMWKEIPKILAELEYDREVTVVIIRGINDNAFSAGADITEFTVERGNENRAMNYDNHLTLAGDALEYFPKPLIAMVEGTCIGGGCEIALACDLRFSSETGVFGITPAKIGLVYGVPQTKRLVQVVGASRAKDILFSSRFIQANEAYNIALIDRVYKSDEIVDETYKYARLLSGRSQTSIKGSKKIIQSILNESDKDQEEIDRIILNSYLSPDIKEGVAAFTENRSPNFSL</sequence>
<dbReference type="GO" id="GO:0016829">
    <property type="term" value="F:lyase activity"/>
    <property type="evidence" value="ECO:0007669"/>
    <property type="project" value="UniProtKB-KW"/>
</dbReference>